<dbReference type="Proteomes" id="UP000018087">
    <property type="component" value="Unassembled WGS sequence"/>
</dbReference>
<keyword evidence="10" id="KW-1185">Reference proteome</keyword>
<keyword evidence="2" id="KW-0813">Transport</keyword>
<comment type="subcellular location">
    <subcellularLocation>
        <location evidence="1">Membrane</location>
        <topology evidence="1">Multi-pass membrane protein</topology>
    </subcellularLocation>
</comment>
<dbReference type="FunFam" id="1.20.1250.20:FF:000018">
    <property type="entry name" value="MFS transporter permease"/>
    <property type="match status" value="1"/>
</dbReference>
<dbReference type="PROSITE" id="PS50850">
    <property type="entry name" value="MFS"/>
    <property type="match status" value="1"/>
</dbReference>
<feature type="domain" description="Major facilitator superfamily (MFS) profile" evidence="8">
    <location>
        <begin position="66"/>
        <end position="484"/>
    </location>
</feature>
<feature type="transmembrane region" description="Helical" evidence="7">
    <location>
        <begin position="159"/>
        <end position="181"/>
    </location>
</feature>
<evidence type="ECO:0000256" key="2">
    <source>
        <dbReference type="ARBA" id="ARBA00022448"/>
    </source>
</evidence>
<dbReference type="EMBL" id="KI440843">
    <property type="protein sequence ID" value="ERT00698.1"/>
    <property type="molecule type" value="Genomic_DNA"/>
</dbReference>
<evidence type="ECO:0000256" key="5">
    <source>
        <dbReference type="ARBA" id="ARBA00023136"/>
    </source>
</evidence>
<feature type="transmembrane region" description="Helical" evidence="7">
    <location>
        <begin position="100"/>
        <end position="118"/>
    </location>
</feature>
<dbReference type="AlphaFoldDB" id="U7PYL7"/>
<feature type="transmembrane region" description="Helical" evidence="7">
    <location>
        <begin position="193"/>
        <end position="214"/>
    </location>
</feature>
<feature type="region of interest" description="Disordered" evidence="6">
    <location>
        <begin position="1"/>
        <end position="26"/>
    </location>
</feature>
<proteinExistence type="predicted"/>
<feature type="transmembrane region" description="Helical" evidence="7">
    <location>
        <begin position="424"/>
        <end position="444"/>
    </location>
</feature>
<sequence>MSERDTKDDTAAMHFESSTKPESDDVETVPALDASTLAIERRITRLVVEQRSLYNSATSRKVDFRLLPILCGLYTISLIDRSNLGSARIAGINQDIGLSIGNRYSVVVLVFYVGYILVELPSNILLKWLGAANWLSFLSLSFGLLSVGTGLIHSYGALVVLRILLGCMEAGLFPGIIYLISAWYRRFEVQKRIAVFFSLASFLSSFANILAYGLTQIADEPEKHGWRWIFIIEGCITCGLAILAWFVIVDFPESPRNKGFLTAEEHEVLRQRLVQERGHVEAGKVTAKLVLSVVCEWRHWAIGFVYCGGSGGIYSFLFFLPTILRDSMGYSQVAAFCLTTPPAAVAIIYSIAVSYLADRMRIRGPYAVLGSVVAVVGLAMTAFVAAPGPRYAGTFLGYAGSTSVISTSLAWGQNNVRSDNRRNVVTVIQIVSAAIGGIYSALVFRQQDAPNYVPGVIAMGLLILVGGIVSLVSSIVFFFQNKRADRGEVILEESPDFRYTW</sequence>
<dbReference type="Gene3D" id="1.20.1250.20">
    <property type="entry name" value="MFS general substrate transporter like domains"/>
    <property type="match status" value="2"/>
</dbReference>
<feature type="transmembrane region" description="Helical" evidence="7">
    <location>
        <begin position="130"/>
        <end position="153"/>
    </location>
</feature>
<evidence type="ECO:0000313" key="9">
    <source>
        <dbReference type="EMBL" id="ERT00698.1"/>
    </source>
</evidence>
<feature type="compositionally biased region" description="Basic and acidic residues" evidence="6">
    <location>
        <begin position="1"/>
        <end position="23"/>
    </location>
</feature>
<dbReference type="InterPro" id="IPR036259">
    <property type="entry name" value="MFS_trans_sf"/>
</dbReference>
<evidence type="ECO:0000256" key="6">
    <source>
        <dbReference type="SAM" id="MobiDB-lite"/>
    </source>
</evidence>
<feature type="transmembrane region" description="Helical" evidence="7">
    <location>
        <begin position="333"/>
        <end position="357"/>
    </location>
</feature>
<organism evidence="9 10">
    <name type="scientific">Sporothrix schenckii (strain ATCC 58251 / de Perez 2211183)</name>
    <name type="common">Rose-picker's disease fungus</name>
    <dbReference type="NCBI Taxonomy" id="1391915"/>
    <lineage>
        <taxon>Eukaryota</taxon>
        <taxon>Fungi</taxon>
        <taxon>Dikarya</taxon>
        <taxon>Ascomycota</taxon>
        <taxon>Pezizomycotina</taxon>
        <taxon>Sordariomycetes</taxon>
        <taxon>Sordariomycetidae</taxon>
        <taxon>Ophiostomatales</taxon>
        <taxon>Ophiostomataceae</taxon>
        <taxon>Sporothrix</taxon>
    </lineage>
</organism>
<accession>U7PYL7</accession>
<keyword evidence="5 7" id="KW-0472">Membrane</keyword>
<keyword evidence="3 7" id="KW-0812">Transmembrane</keyword>
<evidence type="ECO:0000259" key="8">
    <source>
        <dbReference type="PROSITE" id="PS50850"/>
    </source>
</evidence>
<feature type="transmembrane region" description="Helical" evidence="7">
    <location>
        <begin position="364"/>
        <end position="385"/>
    </location>
</feature>
<keyword evidence="4 7" id="KW-1133">Transmembrane helix</keyword>
<dbReference type="SUPFAM" id="SSF103473">
    <property type="entry name" value="MFS general substrate transporter"/>
    <property type="match status" value="1"/>
</dbReference>
<gene>
    <name evidence="9" type="ORF">HMPREF1624_01930</name>
</gene>
<reference evidence="10" key="1">
    <citation type="journal article" date="2014" name="Genome Announc.">
        <title>Genome sequence of the pathogenic fungus Sporothrix schenckii (ATCC 58251).</title>
        <authorList>
            <person name="Cuomo C.A."/>
            <person name="Rodriguez-Del Valle N."/>
            <person name="Perez-Sanchez L."/>
            <person name="Abouelleil A."/>
            <person name="Goldberg J."/>
            <person name="Young S."/>
            <person name="Zeng Q."/>
            <person name="Birren B.W."/>
        </authorList>
    </citation>
    <scope>NUCLEOTIDE SEQUENCE [LARGE SCALE GENOMIC DNA]</scope>
    <source>
        <strain evidence="10">ATCC 58251 / de Perez 2211183</strain>
    </source>
</reference>
<protein>
    <recommendedName>
        <fullName evidence="8">Major facilitator superfamily (MFS) profile domain-containing protein</fullName>
    </recommendedName>
</protein>
<dbReference type="GO" id="GO:0016020">
    <property type="term" value="C:membrane"/>
    <property type="evidence" value="ECO:0007669"/>
    <property type="project" value="UniProtKB-SubCell"/>
</dbReference>
<dbReference type="InterPro" id="IPR011701">
    <property type="entry name" value="MFS"/>
</dbReference>
<evidence type="ECO:0000256" key="1">
    <source>
        <dbReference type="ARBA" id="ARBA00004141"/>
    </source>
</evidence>
<evidence type="ECO:0000256" key="7">
    <source>
        <dbReference type="SAM" id="Phobius"/>
    </source>
</evidence>
<evidence type="ECO:0000256" key="4">
    <source>
        <dbReference type="ARBA" id="ARBA00022989"/>
    </source>
</evidence>
<dbReference type="PANTHER" id="PTHR43791">
    <property type="entry name" value="PERMEASE-RELATED"/>
    <property type="match status" value="1"/>
</dbReference>
<dbReference type="OrthoDB" id="3639251at2759"/>
<name>U7PYL7_SPOS1</name>
<dbReference type="InterPro" id="IPR020846">
    <property type="entry name" value="MFS_dom"/>
</dbReference>
<evidence type="ECO:0000313" key="10">
    <source>
        <dbReference type="Proteomes" id="UP000018087"/>
    </source>
</evidence>
<dbReference type="Pfam" id="PF07690">
    <property type="entry name" value="MFS_1"/>
    <property type="match status" value="1"/>
</dbReference>
<feature type="transmembrane region" description="Helical" evidence="7">
    <location>
        <begin position="300"/>
        <end position="321"/>
    </location>
</feature>
<feature type="transmembrane region" description="Helical" evidence="7">
    <location>
        <begin position="226"/>
        <end position="248"/>
    </location>
</feature>
<evidence type="ECO:0000256" key="3">
    <source>
        <dbReference type="ARBA" id="ARBA00022692"/>
    </source>
</evidence>
<dbReference type="GO" id="GO:0022857">
    <property type="term" value="F:transmembrane transporter activity"/>
    <property type="evidence" value="ECO:0007669"/>
    <property type="project" value="InterPro"/>
</dbReference>
<dbReference type="PANTHER" id="PTHR43791:SF3">
    <property type="entry name" value="MAJOR FACILITATOR SUPERFAMILY (MFS) PROFILE DOMAIN-CONTAINING PROTEIN"/>
    <property type="match status" value="1"/>
</dbReference>
<feature type="transmembrane region" description="Helical" evidence="7">
    <location>
        <begin position="456"/>
        <end position="479"/>
    </location>
</feature>
<dbReference type="HOGENOM" id="CLU_001265_0_1_1"/>
<dbReference type="eggNOG" id="KOG2533">
    <property type="taxonomic scope" value="Eukaryota"/>
</dbReference>
<feature type="transmembrane region" description="Helical" evidence="7">
    <location>
        <begin position="391"/>
        <end position="412"/>
    </location>
</feature>